<dbReference type="Pfam" id="PF16702">
    <property type="entry name" value="DUF5063"/>
    <property type="match status" value="1"/>
</dbReference>
<organism evidence="1 2">
    <name type="scientific">Myceligenerans pegani</name>
    <dbReference type="NCBI Taxonomy" id="2776917"/>
    <lineage>
        <taxon>Bacteria</taxon>
        <taxon>Bacillati</taxon>
        <taxon>Actinomycetota</taxon>
        <taxon>Actinomycetes</taxon>
        <taxon>Micrococcales</taxon>
        <taxon>Promicromonosporaceae</taxon>
        <taxon>Myceligenerans</taxon>
    </lineage>
</organism>
<proteinExistence type="predicted"/>
<gene>
    <name evidence="1" type="ORF">IHE71_22585</name>
</gene>
<protein>
    <submittedName>
        <fullName evidence="1">DUF5063 domain-containing protein</fullName>
    </submittedName>
</protein>
<accession>A0ABR9N496</accession>
<name>A0ABR9N496_9MICO</name>
<comment type="caution">
    <text evidence="1">The sequence shown here is derived from an EMBL/GenBank/DDBJ whole genome shotgun (WGS) entry which is preliminary data.</text>
</comment>
<dbReference type="InterPro" id="IPR032025">
    <property type="entry name" value="DUF5063"/>
</dbReference>
<dbReference type="RefSeq" id="WP_192865008.1">
    <property type="nucleotide sequence ID" value="NZ_JADAQT010000108.1"/>
</dbReference>
<dbReference type="InterPro" id="IPR038312">
    <property type="entry name" value="DUF5063_sf"/>
</dbReference>
<dbReference type="Gene3D" id="1.20.120.1550">
    <property type="entry name" value="Protein of unknown function DUF5063"/>
    <property type="match status" value="1"/>
</dbReference>
<reference evidence="1 2" key="1">
    <citation type="submission" date="2020-10" db="EMBL/GenBank/DDBJ databases">
        <title>Myceligenerans pegani sp. nov., an endophytic actinomycete isolated from Peganum harmala L. in Xinjiang, China.</title>
        <authorList>
            <person name="Xin L."/>
        </authorList>
    </citation>
    <scope>NUCLEOTIDE SEQUENCE [LARGE SCALE GENOMIC DNA]</scope>
    <source>
        <strain evidence="1 2">TRM65318</strain>
    </source>
</reference>
<keyword evidence="2" id="KW-1185">Reference proteome</keyword>
<evidence type="ECO:0000313" key="2">
    <source>
        <dbReference type="Proteomes" id="UP000625527"/>
    </source>
</evidence>
<sequence>MRLRSQLAALIAAALALPESEPATTAVPPGIGHDTWSARFAAIDTALGSAAAYWTASLSPQDIEPEVVPLPLADDLADIWRDLRPTLDQLASGAEAADVVWQWRFTFDAHWGLHAVEALRALHITVATA</sequence>
<dbReference type="EMBL" id="JADAQT010000108">
    <property type="protein sequence ID" value="MBE1878488.1"/>
    <property type="molecule type" value="Genomic_DNA"/>
</dbReference>
<evidence type="ECO:0000313" key="1">
    <source>
        <dbReference type="EMBL" id="MBE1878488.1"/>
    </source>
</evidence>
<dbReference type="Proteomes" id="UP000625527">
    <property type="component" value="Unassembled WGS sequence"/>
</dbReference>